<dbReference type="GeneTree" id="ENSGT00390000016478"/>
<dbReference type="Gene3D" id="3.30.30.170">
    <property type="match status" value="1"/>
</dbReference>
<evidence type="ECO:0000256" key="6">
    <source>
        <dbReference type="ARBA" id="ARBA00022917"/>
    </source>
</evidence>
<proteinExistence type="inferred from homology"/>
<feature type="compositionally biased region" description="Low complexity" evidence="8">
    <location>
        <begin position="170"/>
        <end position="190"/>
    </location>
</feature>
<dbReference type="STRING" id="7719.ENSCINP00000011291"/>
<keyword evidence="6" id="KW-0648">Protein biosynthesis</keyword>
<dbReference type="FunFam" id="2.20.25.350:FF:000001">
    <property type="entry name" value="Eukaryotic translation initiation factor 5"/>
    <property type="match status" value="1"/>
</dbReference>
<dbReference type="SMART" id="SM00515">
    <property type="entry name" value="eIF5C"/>
    <property type="match status" value="1"/>
</dbReference>
<dbReference type="Pfam" id="PF01873">
    <property type="entry name" value="eIF-5_eIF-2B"/>
    <property type="match status" value="1"/>
</dbReference>
<keyword evidence="7" id="KW-0342">GTP-binding</keyword>
<keyword evidence="4" id="KW-0597">Phosphoprotein</keyword>
<feature type="region of interest" description="Disordered" evidence="8">
    <location>
        <begin position="378"/>
        <end position="426"/>
    </location>
</feature>
<comment type="similarity">
    <text evidence="1">Belongs to the eIF-2-beta/eIF-5 family.</text>
</comment>
<reference evidence="11" key="1">
    <citation type="journal article" date="2002" name="Science">
        <title>The draft genome of Ciona intestinalis: insights into chordate and vertebrate origins.</title>
        <authorList>
            <person name="Dehal P."/>
            <person name="Satou Y."/>
            <person name="Campbell R.K."/>
            <person name="Chapman J."/>
            <person name="Degnan B."/>
            <person name="De Tomaso A."/>
            <person name="Davidson B."/>
            <person name="Di Gregorio A."/>
            <person name="Gelpke M."/>
            <person name="Goodstein D.M."/>
            <person name="Harafuji N."/>
            <person name="Hastings K.E."/>
            <person name="Ho I."/>
            <person name="Hotta K."/>
            <person name="Huang W."/>
            <person name="Kawashima T."/>
            <person name="Lemaire P."/>
            <person name="Martinez D."/>
            <person name="Meinertzhagen I.A."/>
            <person name="Necula S."/>
            <person name="Nonaka M."/>
            <person name="Putnam N."/>
            <person name="Rash S."/>
            <person name="Saiga H."/>
            <person name="Satake M."/>
            <person name="Terry A."/>
            <person name="Yamada L."/>
            <person name="Wang H.G."/>
            <person name="Awazu S."/>
            <person name="Azumi K."/>
            <person name="Boore J."/>
            <person name="Branno M."/>
            <person name="Chin-Bow S."/>
            <person name="DeSantis R."/>
            <person name="Doyle S."/>
            <person name="Francino P."/>
            <person name="Keys D.N."/>
            <person name="Haga S."/>
            <person name="Hayashi H."/>
            <person name="Hino K."/>
            <person name="Imai K.S."/>
            <person name="Inaba K."/>
            <person name="Kano S."/>
            <person name="Kobayashi K."/>
            <person name="Kobayashi M."/>
            <person name="Lee B.I."/>
            <person name="Makabe K.W."/>
            <person name="Manohar C."/>
            <person name="Matassi G."/>
            <person name="Medina M."/>
            <person name="Mochizuki Y."/>
            <person name="Mount S."/>
            <person name="Morishita T."/>
            <person name="Miura S."/>
            <person name="Nakayama A."/>
            <person name="Nishizaka S."/>
            <person name="Nomoto H."/>
            <person name="Ohta F."/>
            <person name="Oishi K."/>
            <person name="Rigoutsos I."/>
            <person name="Sano M."/>
            <person name="Sasaki A."/>
            <person name="Sasakura Y."/>
            <person name="Shoguchi E."/>
            <person name="Shin-i T."/>
            <person name="Spagnuolo A."/>
            <person name="Stainier D."/>
            <person name="Suzuki M.M."/>
            <person name="Tassy O."/>
            <person name="Takatori N."/>
            <person name="Tokuoka M."/>
            <person name="Yagi K."/>
            <person name="Yoshizaki F."/>
            <person name="Wada S."/>
            <person name="Zhang C."/>
            <person name="Hyatt P.D."/>
            <person name="Larimer F."/>
            <person name="Detter C."/>
            <person name="Doggett N."/>
            <person name="Glavina T."/>
            <person name="Hawkins T."/>
            <person name="Richardson P."/>
            <person name="Lucas S."/>
            <person name="Kohara Y."/>
            <person name="Levine M."/>
            <person name="Satoh N."/>
            <person name="Rokhsar D.S."/>
        </authorList>
    </citation>
    <scope>NUCLEOTIDE SEQUENCE [LARGE SCALE GENOMIC DNA]</scope>
</reference>
<organism evidence="10 11">
    <name type="scientific">Ciona intestinalis</name>
    <name type="common">Transparent sea squirt</name>
    <name type="synonym">Ascidia intestinalis</name>
    <dbReference type="NCBI Taxonomy" id="7719"/>
    <lineage>
        <taxon>Eukaryota</taxon>
        <taxon>Metazoa</taxon>
        <taxon>Chordata</taxon>
        <taxon>Tunicata</taxon>
        <taxon>Ascidiacea</taxon>
        <taxon>Phlebobranchia</taxon>
        <taxon>Cionidae</taxon>
        <taxon>Ciona</taxon>
    </lineage>
</organism>
<dbReference type="Gene3D" id="2.20.25.350">
    <property type="match status" value="1"/>
</dbReference>
<dbReference type="EMBL" id="EAAA01000584">
    <property type="status" value="NOT_ANNOTATED_CDS"/>
    <property type="molecule type" value="Genomic_DNA"/>
</dbReference>
<dbReference type="GO" id="GO:0005829">
    <property type="term" value="C:cytosol"/>
    <property type="evidence" value="ECO:0000318"/>
    <property type="project" value="GO_Central"/>
</dbReference>
<dbReference type="InterPro" id="IPR003307">
    <property type="entry name" value="W2_domain"/>
</dbReference>
<feature type="region of interest" description="Disordered" evidence="8">
    <location>
        <begin position="145"/>
        <end position="197"/>
    </location>
</feature>
<evidence type="ECO:0000256" key="4">
    <source>
        <dbReference type="ARBA" id="ARBA00022553"/>
    </source>
</evidence>
<dbReference type="HOGENOM" id="CLU_026663_1_0_1"/>
<evidence type="ECO:0000256" key="1">
    <source>
        <dbReference type="ARBA" id="ARBA00010397"/>
    </source>
</evidence>
<sequence length="426" mass="47539">MAMLNVNRDVQDVFYRYKMPCIIAKVEGKGNGVKTVIVNMSDVAKAIGRPATYACKFFGCELGAQTQFDLKNDRYIVNGSHENTRLQDMLDIFIKKFVLCNECENPETTMIVKRGTIGLVCKACGNQSLVDLRHKLCTYIIKNPPQKDKKEKSKPTKGRERGHSSEEENSANAAKKNGNKENNNGVANGASDSFGDDDWSVDVSEAAVAARMNEITSGAATLALTDDLERTPSERADMLYGFIKKRINANTIMTASKDIAIEAERLDMKSKAPLILVELLCNENMREQIKTYRNHFIRLCHGNKKAQKALLGAFEKTVELHKDALLPKVAHIVKDLYDQDIVDEEVIIEWGEHPSKKYVSKELSKMIHSRAAPVVNWLKEAEEESSEEEEEEVEDIPTANGNHANGDAPPAEEEENGGDDFDIDDI</sequence>
<dbReference type="SUPFAM" id="SSF75689">
    <property type="entry name" value="Zinc-binding domain of translation initiation factor 2 beta"/>
    <property type="match status" value="1"/>
</dbReference>
<dbReference type="CDD" id="cd11561">
    <property type="entry name" value="W2_eIF5"/>
    <property type="match status" value="1"/>
</dbReference>
<dbReference type="Proteomes" id="UP000008144">
    <property type="component" value="Chromosome 10"/>
</dbReference>
<reference evidence="10" key="3">
    <citation type="submission" date="2025-08" db="UniProtKB">
        <authorList>
            <consortium name="Ensembl"/>
        </authorList>
    </citation>
    <scope>IDENTIFICATION</scope>
</reference>
<protein>
    <recommendedName>
        <fullName evidence="2">Eukaryotic translation initiation factor 5</fullName>
    </recommendedName>
</protein>
<dbReference type="InterPro" id="IPR002735">
    <property type="entry name" value="Transl_init_fac_IF2/IF5_dom"/>
</dbReference>
<dbReference type="FunFam" id="3.30.30.170:FF:000002">
    <property type="entry name" value="Eukaryotic translation initiation factor 5"/>
    <property type="match status" value="1"/>
</dbReference>
<dbReference type="Pfam" id="PF02020">
    <property type="entry name" value="W2"/>
    <property type="match status" value="1"/>
</dbReference>
<dbReference type="Gene3D" id="1.25.40.180">
    <property type="match status" value="1"/>
</dbReference>
<dbReference type="GO" id="GO:0005525">
    <property type="term" value="F:GTP binding"/>
    <property type="evidence" value="ECO:0007669"/>
    <property type="project" value="UniProtKB-KW"/>
</dbReference>
<dbReference type="PANTHER" id="PTHR23001:SF7">
    <property type="entry name" value="EUKARYOTIC TRANSLATION INITIATION FACTOR 5"/>
    <property type="match status" value="1"/>
</dbReference>
<dbReference type="SUPFAM" id="SSF48371">
    <property type="entry name" value="ARM repeat"/>
    <property type="match status" value="1"/>
</dbReference>
<dbReference type="Ensembl" id="ENSCINT00000011291.3">
    <property type="protein sequence ID" value="ENSCINP00000011291.3"/>
    <property type="gene ID" value="ENSCING00000005471.3"/>
</dbReference>
<dbReference type="GO" id="GO:0071074">
    <property type="term" value="F:eukaryotic initiation factor eIF2 binding"/>
    <property type="evidence" value="ECO:0000318"/>
    <property type="project" value="GO_Central"/>
</dbReference>
<feature type="compositionally biased region" description="Acidic residues" evidence="8">
    <location>
        <begin position="381"/>
        <end position="395"/>
    </location>
</feature>
<evidence type="ECO:0000256" key="8">
    <source>
        <dbReference type="SAM" id="MobiDB-lite"/>
    </source>
</evidence>
<dbReference type="PANTHER" id="PTHR23001">
    <property type="entry name" value="EUKARYOTIC TRANSLATION INITIATION FACTOR"/>
    <property type="match status" value="1"/>
</dbReference>
<keyword evidence="11" id="KW-1185">Reference proteome</keyword>
<name>F6U602_CIOIN</name>
<feature type="compositionally biased region" description="Basic and acidic residues" evidence="8">
    <location>
        <begin position="145"/>
        <end position="166"/>
    </location>
</feature>
<keyword evidence="3" id="KW-0396">Initiation factor</keyword>
<feature type="compositionally biased region" description="Acidic residues" evidence="8">
    <location>
        <begin position="410"/>
        <end position="426"/>
    </location>
</feature>
<dbReference type="AlphaFoldDB" id="F6U602"/>
<evidence type="ECO:0000259" key="9">
    <source>
        <dbReference type="PROSITE" id="PS51363"/>
    </source>
</evidence>
<evidence type="ECO:0000256" key="3">
    <source>
        <dbReference type="ARBA" id="ARBA00022540"/>
    </source>
</evidence>
<dbReference type="InParanoid" id="F6U602"/>
<reference evidence="10" key="4">
    <citation type="submission" date="2025-09" db="UniProtKB">
        <authorList>
            <consortium name="Ensembl"/>
        </authorList>
    </citation>
    <scope>IDENTIFICATION</scope>
</reference>
<dbReference type="PROSITE" id="PS51363">
    <property type="entry name" value="W2"/>
    <property type="match status" value="1"/>
</dbReference>
<dbReference type="InterPro" id="IPR045196">
    <property type="entry name" value="IF2/IF5"/>
</dbReference>
<dbReference type="GO" id="GO:0005092">
    <property type="term" value="F:GDP-dissociation inhibitor activity"/>
    <property type="evidence" value="ECO:0000318"/>
    <property type="project" value="GO_Central"/>
</dbReference>
<evidence type="ECO:0000313" key="10">
    <source>
        <dbReference type="Ensembl" id="ENSCINP00000011291.3"/>
    </source>
</evidence>
<reference evidence="10" key="2">
    <citation type="journal article" date="2008" name="Genome Biol.">
        <title>Improved genome assembly and evidence-based global gene model set for the chordate Ciona intestinalis: new insight into intron and operon populations.</title>
        <authorList>
            <person name="Satou Y."/>
            <person name="Mineta K."/>
            <person name="Ogasawara M."/>
            <person name="Sasakura Y."/>
            <person name="Shoguchi E."/>
            <person name="Ueno K."/>
            <person name="Yamada L."/>
            <person name="Matsumoto J."/>
            <person name="Wasserscheid J."/>
            <person name="Dewar K."/>
            <person name="Wiley G.B."/>
            <person name="Macmil S.L."/>
            <person name="Roe B.A."/>
            <person name="Zeller R.W."/>
            <person name="Hastings K.E."/>
            <person name="Lemaire P."/>
            <person name="Lindquist E."/>
            <person name="Endo T."/>
            <person name="Hotta K."/>
            <person name="Inaba K."/>
        </authorList>
    </citation>
    <scope>NUCLEOTIDE SEQUENCE [LARGE SCALE GENOMIC DNA]</scope>
    <source>
        <strain evidence="10">wild type</strain>
    </source>
</reference>
<dbReference type="GO" id="GO:0001732">
    <property type="term" value="P:formation of cytoplasmic translation initiation complex"/>
    <property type="evidence" value="ECO:0000318"/>
    <property type="project" value="GO_Central"/>
</dbReference>
<dbReference type="InterPro" id="IPR016189">
    <property type="entry name" value="Transl_init_fac_IF2/IF5_N"/>
</dbReference>
<feature type="domain" description="W2" evidence="9">
    <location>
        <begin position="229"/>
        <end position="388"/>
    </location>
</feature>
<dbReference type="FunCoup" id="F6U602">
    <property type="interactions" value="1001"/>
</dbReference>
<accession>F6U602</accession>
<evidence type="ECO:0000256" key="7">
    <source>
        <dbReference type="ARBA" id="ARBA00023134"/>
    </source>
</evidence>
<dbReference type="SUPFAM" id="SSF100966">
    <property type="entry name" value="Translation initiation factor 2 beta, aIF2beta, N-terminal domain"/>
    <property type="match status" value="1"/>
</dbReference>
<dbReference type="InterPro" id="IPR016024">
    <property type="entry name" value="ARM-type_fold"/>
</dbReference>
<dbReference type="SMART" id="SM00653">
    <property type="entry name" value="eIF2B_5"/>
    <property type="match status" value="1"/>
</dbReference>
<dbReference type="GO" id="GO:0003743">
    <property type="term" value="F:translation initiation factor activity"/>
    <property type="evidence" value="ECO:0000318"/>
    <property type="project" value="GO_Central"/>
</dbReference>
<dbReference type="FunFam" id="1.25.40.180:FF:000018">
    <property type="entry name" value="eukaryotic translation initiation factor 5"/>
    <property type="match status" value="1"/>
</dbReference>
<evidence type="ECO:0000256" key="5">
    <source>
        <dbReference type="ARBA" id="ARBA00022741"/>
    </source>
</evidence>
<dbReference type="InterPro" id="IPR016190">
    <property type="entry name" value="Transl_init_fac_IF2/IF5_Zn-bd"/>
</dbReference>
<evidence type="ECO:0000313" key="11">
    <source>
        <dbReference type="Proteomes" id="UP000008144"/>
    </source>
</evidence>
<keyword evidence="5" id="KW-0547">Nucleotide-binding</keyword>
<evidence type="ECO:0000256" key="2">
    <source>
        <dbReference type="ARBA" id="ARBA00018059"/>
    </source>
</evidence>
<dbReference type="OMA" id="YRYKMEK"/>